<dbReference type="SUPFAM" id="SSF56112">
    <property type="entry name" value="Protein kinase-like (PK-like)"/>
    <property type="match status" value="1"/>
</dbReference>
<dbReference type="AlphaFoldDB" id="A0A6A6QVH2"/>
<dbReference type="EC" id="2.7.1.82" evidence="3"/>
<dbReference type="CDD" id="cd05157">
    <property type="entry name" value="ETNK_euk"/>
    <property type="match status" value="1"/>
</dbReference>
<dbReference type="Proteomes" id="UP000799750">
    <property type="component" value="Unassembled WGS sequence"/>
</dbReference>
<keyword evidence="4" id="KW-0418">Kinase</keyword>
<evidence type="ECO:0000313" key="4">
    <source>
        <dbReference type="EMBL" id="KAF2496169.1"/>
    </source>
</evidence>
<evidence type="ECO:0000256" key="3">
    <source>
        <dbReference type="ARBA" id="ARBA00038874"/>
    </source>
</evidence>
<dbReference type="OrthoDB" id="10267235at2759"/>
<organism evidence="4 5">
    <name type="scientific">Lophium mytilinum</name>
    <dbReference type="NCBI Taxonomy" id="390894"/>
    <lineage>
        <taxon>Eukaryota</taxon>
        <taxon>Fungi</taxon>
        <taxon>Dikarya</taxon>
        <taxon>Ascomycota</taxon>
        <taxon>Pezizomycotina</taxon>
        <taxon>Dothideomycetes</taxon>
        <taxon>Pleosporomycetidae</taxon>
        <taxon>Mytilinidiales</taxon>
        <taxon>Mytilinidiaceae</taxon>
        <taxon>Lophium</taxon>
    </lineage>
</organism>
<comment type="similarity">
    <text evidence="2">Belongs to the choline/ethanolamine kinase family.</text>
</comment>
<evidence type="ECO:0000256" key="2">
    <source>
        <dbReference type="ARBA" id="ARBA00038211"/>
    </source>
</evidence>
<dbReference type="Pfam" id="PF01633">
    <property type="entry name" value="Choline_kinase"/>
    <property type="match status" value="1"/>
</dbReference>
<proteinExistence type="inferred from homology"/>
<protein>
    <recommendedName>
        <fullName evidence="3">ethanolamine kinase</fullName>
        <ecNumber evidence="3">2.7.1.82</ecNumber>
    </recommendedName>
</protein>
<dbReference type="GO" id="GO:0006646">
    <property type="term" value="P:phosphatidylethanolamine biosynthetic process"/>
    <property type="evidence" value="ECO:0007669"/>
    <property type="project" value="TreeGrafter"/>
</dbReference>
<reference evidence="4" key="1">
    <citation type="journal article" date="2020" name="Stud. Mycol.">
        <title>101 Dothideomycetes genomes: a test case for predicting lifestyles and emergence of pathogens.</title>
        <authorList>
            <person name="Haridas S."/>
            <person name="Albert R."/>
            <person name="Binder M."/>
            <person name="Bloem J."/>
            <person name="Labutti K."/>
            <person name="Salamov A."/>
            <person name="Andreopoulos B."/>
            <person name="Baker S."/>
            <person name="Barry K."/>
            <person name="Bills G."/>
            <person name="Bluhm B."/>
            <person name="Cannon C."/>
            <person name="Castanera R."/>
            <person name="Culley D."/>
            <person name="Daum C."/>
            <person name="Ezra D."/>
            <person name="Gonzalez J."/>
            <person name="Henrissat B."/>
            <person name="Kuo A."/>
            <person name="Liang C."/>
            <person name="Lipzen A."/>
            <person name="Lutzoni F."/>
            <person name="Magnuson J."/>
            <person name="Mondo S."/>
            <person name="Nolan M."/>
            <person name="Ohm R."/>
            <person name="Pangilinan J."/>
            <person name="Park H.-J."/>
            <person name="Ramirez L."/>
            <person name="Alfaro M."/>
            <person name="Sun H."/>
            <person name="Tritt A."/>
            <person name="Yoshinaga Y."/>
            <person name="Zwiers L.-H."/>
            <person name="Turgeon B."/>
            <person name="Goodwin S."/>
            <person name="Spatafora J."/>
            <person name="Crous P."/>
            <person name="Grigoriev I."/>
        </authorList>
    </citation>
    <scope>NUCLEOTIDE SEQUENCE</scope>
    <source>
        <strain evidence="4">CBS 269.34</strain>
    </source>
</reference>
<comment type="pathway">
    <text evidence="1">Phospholipid metabolism; phosphatidylethanolamine biosynthesis; phosphatidylethanolamine from ethanolamine: step 1/3.</text>
</comment>
<keyword evidence="5" id="KW-1185">Reference proteome</keyword>
<dbReference type="GO" id="GO:0004305">
    <property type="term" value="F:ethanolamine kinase activity"/>
    <property type="evidence" value="ECO:0007669"/>
    <property type="project" value="UniProtKB-EC"/>
</dbReference>
<keyword evidence="4" id="KW-0808">Transferase</keyword>
<evidence type="ECO:0000313" key="5">
    <source>
        <dbReference type="Proteomes" id="UP000799750"/>
    </source>
</evidence>
<evidence type="ECO:0000256" key="1">
    <source>
        <dbReference type="ARBA" id="ARBA00037883"/>
    </source>
</evidence>
<accession>A0A6A6QVH2</accession>
<name>A0A6A6QVH2_9PEZI</name>
<dbReference type="PANTHER" id="PTHR22603:SF66">
    <property type="entry name" value="ETHANOLAMINE KINASE"/>
    <property type="match status" value="1"/>
</dbReference>
<dbReference type="GO" id="GO:0005737">
    <property type="term" value="C:cytoplasm"/>
    <property type="evidence" value="ECO:0007669"/>
    <property type="project" value="TreeGrafter"/>
</dbReference>
<gene>
    <name evidence="4" type="ORF">BU16DRAFT_368470</name>
</gene>
<dbReference type="InterPro" id="IPR011009">
    <property type="entry name" value="Kinase-like_dom_sf"/>
</dbReference>
<sequence>MAALQKSEAIRHIQLSYDNTDSQKSALQLILALRPEWKATQETITFVKFTDGITNQLFKAINKLPGLSEKQVDREAVLLRAYGKGTDVLIDREREALAHSLLARHDLAPSLLARFENGLLYKYVEGSVCSPADLRRPEVWRGVAKRLGEWHATLPISAISSEPTPSLSNGHPTKPRNRRTASLEAIEKLIPGKPVPNLWTVMQKWILALPSTSQAEKTRCDTLQTELEWLVQTFGNAAGLDAKPFVFAHCDLLSGNVIIHPSSSASSSRSSTSTCSDESDASVEVSFIDYEYATPAPAAFDLANHFAEWGGFDCDFNVLPTRSQRRDFLKAYLASYNSHTNRSFDSSESERLFEEVDRFRGVPGFYWGIWALIQAQISQIDFDYANYAEIRLGEFWAWKAEVEGKREKEGSELPLRERRWAQEE</sequence>
<dbReference type="PANTHER" id="PTHR22603">
    <property type="entry name" value="CHOLINE/ETHANOALAMINE KINASE"/>
    <property type="match status" value="1"/>
</dbReference>
<dbReference type="Gene3D" id="3.90.1200.10">
    <property type="match status" value="1"/>
</dbReference>
<dbReference type="EMBL" id="MU004188">
    <property type="protein sequence ID" value="KAF2496169.1"/>
    <property type="molecule type" value="Genomic_DNA"/>
</dbReference>